<dbReference type="EMBL" id="JAVREY010000119">
    <property type="protein sequence ID" value="MDT0469623.1"/>
    <property type="molecule type" value="Genomic_DNA"/>
</dbReference>
<keyword evidence="1" id="KW-0732">Signal</keyword>
<dbReference type="InterPro" id="IPR015919">
    <property type="entry name" value="Cadherin-like_sf"/>
</dbReference>
<sequence length="642" mass="65410">MRSQNTGHRPNPLRRLTRRGAAALTSAAALIAGGMLALAPQAVAAPAASQASSGSVANPYSPAYQHPYRHGALPTLQQHAKMKAWAASQKSASVATGPETLSYGGGIDGIGVQSGHSKVYLVFYGTQWGTQSTNGNGDATFSGDSAGAAPVAQEMFKDIGTGNERWSADLTQWCDGPNVTTGATSCPANANFVPYQSGGVLAGTWYDNSGASPSAATGHQLGAEAVKAASHFGNTTAASNRDAYYVILSPHGTNPDNYQGQYCAWHDWNGDTTLTGGAVTSTVGDIAFSNQPYNMDSGSGCGVGFINSPGTLDGWTMTLGHEWHEMMSDQNPAGGWTNQTGSSYNGQENSDECAWIAPGQTGGAANVTMGTGTFAEQASWSNDTNACAISHAIVGGTTGNTVTVNNPGNQSGTVGTAVSLQMTGSDSDTSQTLTYTATGLPAGLSISSSGKITGTPTTAGTSSVTVTAKDSTNASGSTSFTWTISTTGGGCASPGQKLGNPGFETGTAAPWTASTGVIDNSTGEPAHSGSWKAWMDGYGSAHTDTLSQSVTIPSGCSATFSFYLHIDTAETTTTTAYDKLTVQVGSTTLATYSNLNAASGYALKSFDLSSYAGQTVTLKFTGTEDSSLQTSFVVDDTALNAS</sequence>
<protein>
    <submittedName>
        <fullName evidence="3">Ig domain-containing protein</fullName>
    </submittedName>
</protein>
<dbReference type="Pfam" id="PF05345">
    <property type="entry name" value="He_PIG"/>
    <property type="match status" value="1"/>
</dbReference>
<gene>
    <name evidence="3" type="ORF">RM764_42945</name>
</gene>
<feature type="chain" id="PRO_5046157620" evidence="1">
    <location>
        <begin position="45"/>
        <end position="642"/>
    </location>
</feature>
<dbReference type="Gene3D" id="2.60.120.260">
    <property type="entry name" value="Galactose-binding domain-like"/>
    <property type="match status" value="1"/>
</dbReference>
<evidence type="ECO:0000259" key="2">
    <source>
        <dbReference type="SMART" id="SM00736"/>
    </source>
</evidence>
<feature type="signal peptide" evidence="1">
    <location>
        <begin position="1"/>
        <end position="44"/>
    </location>
</feature>
<comment type="caution">
    <text evidence="3">The sequence shown here is derived from an EMBL/GenBank/DDBJ whole genome shotgun (WGS) entry which is preliminary data.</text>
</comment>
<dbReference type="SMART" id="SM00736">
    <property type="entry name" value="CADG"/>
    <property type="match status" value="1"/>
</dbReference>
<reference evidence="4" key="1">
    <citation type="submission" date="2023-07" db="EMBL/GenBank/DDBJ databases">
        <title>30 novel species of actinomycetes from the DSMZ collection.</title>
        <authorList>
            <person name="Nouioui I."/>
        </authorList>
    </citation>
    <scope>NUCLEOTIDE SEQUENCE [LARGE SCALE GENOMIC DNA]</scope>
    <source>
        <strain evidence="4">DSM 41699</strain>
    </source>
</reference>
<dbReference type="RefSeq" id="WP_311701049.1">
    <property type="nucleotide sequence ID" value="NZ_JAVREY010000119.1"/>
</dbReference>
<dbReference type="Proteomes" id="UP001183809">
    <property type="component" value="Unassembled WGS sequence"/>
</dbReference>
<evidence type="ECO:0000313" key="4">
    <source>
        <dbReference type="Proteomes" id="UP001183809"/>
    </source>
</evidence>
<name>A0ABU2U8R9_9ACTN</name>
<dbReference type="Gene3D" id="2.60.40.10">
    <property type="entry name" value="Immunoglobulins"/>
    <property type="match status" value="1"/>
</dbReference>
<dbReference type="SUPFAM" id="SSF49313">
    <property type="entry name" value="Cadherin-like"/>
    <property type="match status" value="1"/>
</dbReference>
<keyword evidence="4" id="KW-1185">Reference proteome</keyword>
<dbReference type="PROSITE" id="PS51318">
    <property type="entry name" value="TAT"/>
    <property type="match status" value="1"/>
</dbReference>
<dbReference type="InterPro" id="IPR013783">
    <property type="entry name" value="Ig-like_fold"/>
</dbReference>
<evidence type="ECO:0000313" key="3">
    <source>
        <dbReference type="EMBL" id="MDT0469623.1"/>
    </source>
</evidence>
<organism evidence="3 4">
    <name type="scientific">Streptomyces gibsoniae</name>
    <dbReference type="NCBI Taxonomy" id="3075529"/>
    <lineage>
        <taxon>Bacteria</taxon>
        <taxon>Bacillati</taxon>
        <taxon>Actinomycetota</taxon>
        <taxon>Actinomycetes</taxon>
        <taxon>Kitasatosporales</taxon>
        <taxon>Streptomycetaceae</taxon>
        <taxon>Streptomyces</taxon>
    </lineage>
</organism>
<evidence type="ECO:0000256" key="1">
    <source>
        <dbReference type="SAM" id="SignalP"/>
    </source>
</evidence>
<feature type="domain" description="Dystroglycan-type cadherin-like" evidence="2">
    <location>
        <begin position="402"/>
        <end position="491"/>
    </location>
</feature>
<dbReference type="InterPro" id="IPR006311">
    <property type="entry name" value="TAT_signal"/>
</dbReference>
<proteinExistence type="predicted"/>
<dbReference type="InterPro" id="IPR006644">
    <property type="entry name" value="Cadg"/>
</dbReference>
<accession>A0ABU2U8R9</accession>